<keyword evidence="7 9" id="KW-0694">RNA-binding</keyword>
<dbReference type="PROSITE" id="PS51195">
    <property type="entry name" value="Q_MOTIF"/>
    <property type="match status" value="1"/>
</dbReference>
<evidence type="ECO:0000256" key="3">
    <source>
        <dbReference type="ARBA" id="ARBA00022741"/>
    </source>
</evidence>
<protein>
    <recommendedName>
        <fullName evidence="9">ATP-dependent RNA helicase</fullName>
        <ecNumber evidence="9">3.6.4.13</ecNumber>
    </recommendedName>
</protein>
<dbReference type="Pfam" id="PF00271">
    <property type="entry name" value="Helicase_C"/>
    <property type="match status" value="1"/>
</dbReference>
<reference evidence="14" key="1">
    <citation type="submission" date="2014-08" db="EMBL/GenBank/DDBJ databases">
        <authorList>
            <person name="Sharma Rahul"/>
            <person name="Thines Marco"/>
        </authorList>
    </citation>
    <scope>NUCLEOTIDE SEQUENCE</scope>
</reference>
<feature type="domain" description="Helicase ATP-binding" evidence="11">
    <location>
        <begin position="242"/>
        <end position="542"/>
    </location>
</feature>
<evidence type="ECO:0000256" key="5">
    <source>
        <dbReference type="ARBA" id="ARBA00022806"/>
    </source>
</evidence>
<comment type="subcellular location">
    <subcellularLocation>
        <location evidence="1">Nucleus</location>
        <location evidence="1">Nucleolus</location>
    </subcellularLocation>
</comment>
<feature type="short sequence motif" description="Q motif" evidence="8">
    <location>
        <begin position="211"/>
        <end position="239"/>
    </location>
</feature>
<dbReference type="InterPro" id="IPR001650">
    <property type="entry name" value="Helicase_C-like"/>
</dbReference>
<feature type="compositionally biased region" description="Acidic residues" evidence="10">
    <location>
        <begin position="90"/>
        <end position="103"/>
    </location>
</feature>
<evidence type="ECO:0000259" key="12">
    <source>
        <dbReference type="PROSITE" id="PS51194"/>
    </source>
</evidence>
<feature type="region of interest" description="Disordered" evidence="10">
    <location>
        <begin position="452"/>
        <end position="512"/>
    </location>
</feature>
<accession>A0A0F7SUE1</accession>
<evidence type="ECO:0000259" key="13">
    <source>
        <dbReference type="PROSITE" id="PS51195"/>
    </source>
</evidence>
<feature type="compositionally biased region" description="Low complexity" evidence="10">
    <location>
        <begin position="452"/>
        <end position="469"/>
    </location>
</feature>
<dbReference type="GO" id="GO:0005730">
    <property type="term" value="C:nucleolus"/>
    <property type="evidence" value="ECO:0007669"/>
    <property type="project" value="UniProtKB-SubCell"/>
</dbReference>
<dbReference type="GO" id="GO:0006364">
    <property type="term" value="P:rRNA processing"/>
    <property type="evidence" value="ECO:0007669"/>
    <property type="project" value="UniProtKB-KW"/>
</dbReference>
<evidence type="ECO:0000256" key="10">
    <source>
        <dbReference type="SAM" id="MobiDB-lite"/>
    </source>
</evidence>
<comment type="similarity">
    <text evidence="9">Belongs to the DEAD box helicase family.</text>
</comment>
<keyword evidence="6 9" id="KW-0067">ATP-binding</keyword>
<dbReference type="CDD" id="cd18787">
    <property type="entry name" value="SF2_C_DEAD"/>
    <property type="match status" value="1"/>
</dbReference>
<dbReference type="GO" id="GO:0016787">
    <property type="term" value="F:hydrolase activity"/>
    <property type="evidence" value="ECO:0007669"/>
    <property type="project" value="UniProtKB-KW"/>
</dbReference>
<feature type="region of interest" description="Disordered" evidence="10">
    <location>
        <begin position="853"/>
        <end position="880"/>
    </location>
</feature>
<evidence type="ECO:0000256" key="7">
    <source>
        <dbReference type="ARBA" id="ARBA00022884"/>
    </source>
</evidence>
<dbReference type="InterPro" id="IPR014014">
    <property type="entry name" value="RNA_helicase_DEAD_Q_motif"/>
</dbReference>
<dbReference type="PROSITE" id="PS51192">
    <property type="entry name" value="HELICASE_ATP_BIND_1"/>
    <property type="match status" value="1"/>
</dbReference>
<dbReference type="SMART" id="SM00487">
    <property type="entry name" value="DEXDc"/>
    <property type="match status" value="1"/>
</dbReference>
<sequence>MAPSKSKRARIAAGGTVVSQDKLHWKPVARPTQASFGALDQEGGVLELEEVEGVEVCYEELPGGGKKVVFKTIQPVDSSTENTDGGEVAVTEDMETDDIDDADSWNGIASDVETEAQSIPMVDKTQSKAEKEESSSKTDAPTLTVPGLEEKTPSAEDLKKKAKAEEKKKRIAKLKAEKREQNLLVLREQEKIDAKATEEKMDELFDDELLPSWSPFALHPHIKRSLLHLSYTSPTPIQAAALPKGLSQKDIVGVAETGSGKTLSYGLPILSYCLNTNRTELAVAEGGRRELKGLILAPTRELAIQVCQHLEQVLDPTKVDGNNKKKKGKPQPKGKGKGKQQQAEEDKQEEENEKEEEEAIKQGRKAPPRVSVGAITGGMAVQKQKRVWERGVDILVATPGRLWDLIGEDENLAEAVRKIRFLVIDEADRMIEAGHFEELESILALTHRSAAPASSSVPSSNTIPVPSSPGKKSRKNQKKGKKEEEEAPVVELVKDDFGEVEEDREDGQGGTREDLQTFVFSATLSKDLQRNLKKFQGRRRSKKGGSTLDDLFEKLDFRDTDPAIIDLSPEDGVVASLQESQINCLNEEKDLYLYYFLLRYPGRSLIFFGSVDGIRRAMPLFELLQLPVYPLHSQLQQKQRLRNLDRFKNSPDGILLATDIAARGLDIPSVDHVIHYQLPRTADTYVHRSGRTARAQREGFSLQLVGPEEKKLQKELMRSLKRDDEVPELPVEHSVLSQLKERIMVAVKIEKAMHIVKKKNHEKNWMREAAEAMDLELDSDQMPSEDDDEGVRRGVKNGKAKVSPKVAGLKAELRSILAEPLQVRGLSSRYITSGTRSVVDDLISGNQHEKMMGVAKTTASADAASGKSKKRKAVVLNSTE</sequence>
<dbReference type="GO" id="GO:0005524">
    <property type="term" value="F:ATP binding"/>
    <property type="evidence" value="ECO:0007669"/>
    <property type="project" value="UniProtKB-UniRule"/>
</dbReference>
<dbReference type="AlphaFoldDB" id="A0A0F7SUE1"/>
<evidence type="ECO:0000256" key="2">
    <source>
        <dbReference type="ARBA" id="ARBA00022552"/>
    </source>
</evidence>
<feature type="compositionally biased region" description="Acidic residues" evidence="10">
    <location>
        <begin position="346"/>
        <end position="358"/>
    </location>
</feature>
<feature type="compositionally biased region" description="Basic residues" evidence="10">
    <location>
        <begin position="471"/>
        <end position="480"/>
    </location>
</feature>
<feature type="region of interest" description="Disordered" evidence="10">
    <location>
        <begin position="74"/>
        <end position="163"/>
    </location>
</feature>
<dbReference type="SMART" id="SM00490">
    <property type="entry name" value="HELICc"/>
    <property type="match status" value="1"/>
</dbReference>
<dbReference type="InterPro" id="IPR000629">
    <property type="entry name" value="RNA-helicase_DEAD-box_CS"/>
</dbReference>
<dbReference type="EC" id="3.6.4.13" evidence="9"/>
<dbReference type="PROSITE" id="PS51194">
    <property type="entry name" value="HELICASE_CTER"/>
    <property type="match status" value="1"/>
</dbReference>
<evidence type="ECO:0000256" key="6">
    <source>
        <dbReference type="ARBA" id="ARBA00022840"/>
    </source>
</evidence>
<feature type="compositionally biased region" description="Low complexity" evidence="10">
    <location>
        <begin position="855"/>
        <end position="866"/>
    </location>
</feature>
<evidence type="ECO:0000256" key="8">
    <source>
        <dbReference type="PROSITE-ProRule" id="PRU00552"/>
    </source>
</evidence>
<dbReference type="InterPro" id="IPR014001">
    <property type="entry name" value="Helicase_ATP-bd"/>
</dbReference>
<dbReference type="EMBL" id="LN483157">
    <property type="protein sequence ID" value="CED83578.1"/>
    <property type="molecule type" value="Genomic_DNA"/>
</dbReference>
<dbReference type="GO" id="GO:0003723">
    <property type="term" value="F:RNA binding"/>
    <property type="evidence" value="ECO:0007669"/>
    <property type="project" value="UniProtKB-UniRule"/>
</dbReference>
<dbReference type="InterPro" id="IPR011545">
    <property type="entry name" value="DEAD/DEAH_box_helicase_dom"/>
</dbReference>
<feature type="compositionally biased region" description="Basic and acidic residues" evidence="10">
    <location>
        <begin position="148"/>
        <end position="163"/>
    </location>
</feature>
<feature type="compositionally biased region" description="Basic residues" evidence="10">
    <location>
        <begin position="324"/>
        <end position="338"/>
    </location>
</feature>
<name>A0A0F7SUE1_PHARH</name>
<dbReference type="SUPFAM" id="SSF52540">
    <property type="entry name" value="P-loop containing nucleoside triphosphate hydrolases"/>
    <property type="match status" value="1"/>
</dbReference>
<feature type="region of interest" description="Disordered" evidence="10">
    <location>
        <begin position="317"/>
        <end position="371"/>
    </location>
</feature>
<comment type="catalytic activity">
    <reaction evidence="9">
        <text>ATP + H2O = ADP + phosphate + H(+)</text>
        <dbReference type="Rhea" id="RHEA:13065"/>
        <dbReference type="ChEBI" id="CHEBI:15377"/>
        <dbReference type="ChEBI" id="CHEBI:15378"/>
        <dbReference type="ChEBI" id="CHEBI:30616"/>
        <dbReference type="ChEBI" id="CHEBI:43474"/>
        <dbReference type="ChEBI" id="CHEBI:456216"/>
        <dbReference type="EC" id="3.6.4.13"/>
    </reaction>
</comment>
<keyword evidence="3 9" id="KW-0547">Nucleotide-binding</keyword>
<keyword evidence="5 9" id="KW-0347">Helicase</keyword>
<feature type="compositionally biased region" description="Basic and acidic residues" evidence="10">
    <location>
        <begin position="125"/>
        <end position="136"/>
    </location>
</feature>
<dbReference type="PROSITE" id="PS00039">
    <property type="entry name" value="DEAD_ATP_HELICASE"/>
    <property type="match status" value="1"/>
</dbReference>
<dbReference type="Gene3D" id="3.40.50.300">
    <property type="entry name" value="P-loop containing nucleotide triphosphate hydrolases"/>
    <property type="match status" value="2"/>
</dbReference>
<comment type="function">
    <text evidence="9">RNA helicase.</text>
</comment>
<evidence type="ECO:0000313" key="14">
    <source>
        <dbReference type="EMBL" id="CED83578.1"/>
    </source>
</evidence>
<feature type="domain" description="Helicase C-terminal" evidence="12">
    <location>
        <begin position="590"/>
        <end position="737"/>
    </location>
</feature>
<dbReference type="GO" id="GO:0003724">
    <property type="term" value="F:RNA helicase activity"/>
    <property type="evidence" value="ECO:0007669"/>
    <property type="project" value="UniProtKB-EC"/>
</dbReference>
<dbReference type="Pfam" id="PF00270">
    <property type="entry name" value="DEAD"/>
    <property type="match status" value="2"/>
</dbReference>
<evidence type="ECO:0000259" key="11">
    <source>
        <dbReference type="PROSITE" id="PS51192"/>
    </source>
</evidence>
<evidence type="ECO:0000256" key="4">
    <source>
        <dbReference type="ARBA" id="ARBA00022801"/>
    </source>
</evidence>
<comment type="domain">
    <text evidence="9">The Q motif is unique to and characteristic of the DEAD box family of RNA helicases and controls ATP binding and hydrolysis.</text>
</comment>
<dbReference type="PANTHER" id="PTHR24031">
    <property type="entry name" value="RNA HELICASE"/>
    <property type="match status" value="1"/>
</dbReference>
<organism evidence="14">
    <name type="scientific">Phaffia rhodozyma</name>
    <name type="common">Yeast</name>
    <name type="synonym">Xanthophyllomyces dendrorhous</name>
    <dbReference type="NCBI Taxonomy" id="264483"/>
    <lineage>
        <taxon>Eukaryota</taxon>
        <taxon>Fungi</taxon>
        <taxon>Dikarya</taxon>
        <taxon>Basidiomycota</taxon>
        <taxon>Agaricomycotina</taxon>
        <taxon>Tremellomycetes</taxon>
        <taxon>Cystofilobasidiales</taxon>
        <taxon>Mrakiaceae</taxon>
        <taxon>Phaffia</taxon>
    </lineage>
</organism>
<evidence type="ECO:0000256" key="9">
    <source>
        <dbReference type="RuleBase" id="RU365068"/>
    </source>
</evidence>
<keyword evidence="2" id="KW-0698">rRNA processing</keyword>
<proteinExistence type="inferred from homology"/>
<evidence type="ECO:0000256" key="1">
    <source>
        <dbReference type="ARBA" id="ARBA00004604"/>
    </source>
</evidence>
<dbReference type="InterPro" id="IPR027417">
    <property type="entry name" value="P-loop_NTPase"/>
</dbReference>
<keyword evidence="4 9" id="KW-0378">Hydrolase</keyword>
<feature type="domain" description="DEAD-box RNA helicase Q" evidence="13">
    <location>
        <begin position="211"/>
        <end position="239"/>
    </location>
</feature>